<feature type="compositionally biased region" description="Basic and acidic residues" evidence="1">
    <location>
        <begin position="38"/>
        <end position="52"/>
    </location>
</feature>
<protein>
    <submittedName>
        <fullName evidence="3">Predicted protein</fullName>
    </submittedName>
</protein>
<accession>D6AGA6</accession>
<feature type="region of interest" description="Disordered" evidence="1">
    <location>
        <begin position="1"/>
        <end position="53"/>
    </location>
</feature>
<sequence>MHGRQVRGRVGAQSNSKEPVKFGAPDSLSGGWAAPVDNWREGTRTGHTHEPNDATIQLDGLGRQLAELPGEPAPPDGSDGPVFVDESGRRSKTFRRLGWVLATVCAGYAVTLVFAVLGGNSSAPWLPLSGPKEEAKAEQVEDLPETGADTVDDGLSDDAPEPGPSASGSPVAGASGAPAGATPSATSVVVPAGSADRPSASASADPSRPATGGGGGGGGGATKPAPTTPTAKPPVDPTPPTTEPEPTEPTAPPVVDPEQPVQEESAP</sequence>
<evidence type="ECO:0000313" key="4">
    <source>
        <dbReference type="Proteomes" id="UP000003986"/>
    </source>
</evidence>
<feature type="compositionally biased region" description="Pro residues" evidence="1">
    <location>
        <begin position="231"/>
        <end position="255"/>
    </location>
</feature>
<feature type="transmembrane region" description="Helical" evidence="2">
    <location>
        <begin position="97"/>
        <end position="117"/>
    </location>
</feature>
<dbReference type="Proteomes" id="UP000003986">
    <property type="component" value="Unassembled WGS sequence"/>
</dbReference>
<keyword evidence="2" id="KW-0472">Membrane</keyword>
<keyword evidence="2" id="KW-1133">Transmembrane helix</keyword>
<feature type="compositionally biased region" description="Low complexity" evidence="1">
    <location>
        <begin position="164"/>
        <end position="210"/>
    </location>
</feature>
<evidence type="ECO:0000256" key="2">
    <source>
        <dbReference type="SAM" id="Phobius"/>
    </source>
</evidence>
<proteinExistence type="predicted"/>
<gene>
    <name evidence="3" type="ORF">SSGG_02304</name>
</gene>
<feature type="region of interest" description="Disordered" evidence="1">
    <location>
        <begin position="123"/>
        <end position="267"/>
    </location>
</feature>
<organism evidence="3 4">
    <name type="scientific">Streptomyces filamentosus NRRL 15998</name>
    <dbReference type="NCBI Taxonomy" id="457431"/>
    <lineage>
        <taxon>Bacteria</taxon>
        <taxon>Bacillati</taxon>
        <taxon>Actinomycetota</taxon>
        <taxon>Actinomycetes</taxon>
        <taxon>Kitasatosporales</taxon>
        <taxon>Streptomycetaceae</taxon>
        <taxon>Streptomyces</taxon>
    </lineage>
</organism>
<dbReference type="EMBL" id="DS999644">
    <property type="protein sequence ID" value="EFE74938.2"/>
    <property type="molecule type" value="Genomic_DNA"/>
</dbReference>
<keyword evidence="2" id="KW-0812">Transmembrane</keyword>
<dbReference type="AlphaFoldDB" id="D6AGA6"/>
<evidence type="ECO:0000313" key="3">
    <source>
        <dbReference type="EMBL" id="EFE74938.2"/>
    </source>
</evidence>
<reference evidence="4" key="1">
    <citation type="submission" date="2008-10" db="EMBL/GenBank/DDBJ databases">
        <authorList>
            <person name="Molnar K."/>
        </authorList>
    </citation>
    <scope>NUCLEOTIDE SEQUENCE [LARGE SCALE GENOMIC DNA]</scope>
    <source>
        <strain evidence="4">NRRL 15998</strain>
    </source>
</reference>
<feature type="compositionally biased region" description="Low complexity" evidence="1">
    <location>
        <begin position="256"/>
        <end position="267"/>
    </location>
</feature>
<feature type="region of interest" description="Disordered" evidence="1">
    <location>
        <begin position="66"/>
        <end position="86"/>
    </location>
</feature>
<feature type="compositionally biased region" description="Acidic residues" evidence="1">
    <location>
        <begin position="140"/>
        <end position="160"/>
    </location>
</feature>
<reference evidence="4" key="2">
    <citation type="submission" date="2008-12" db="EMBL/GenBank/DDBJ databases">
        <title>Annotation of Streptomyces roseosporus strain NRRL 15998.</title>
        <authorList>
            <consortium name="The Broad Institute Genome Sequencing Platform"/>
            <consortium name="Broad Institute Microbial Sequencing Center"/>
            <person name="Fischbach M."/>
            <person name="Ward D."/>
            <person name="Young S."/>
            <person name="Kodira C.D."/>
            <person name="Zeng Q."/>
            <person name="Koehrsen M."/>
            <person name="Godfrey P."/>
            <person name="Alvarado L."/>
            <person name="Berlin A.M."/>
            <person name="Borenstein D."/>
            <person name="Chen Z."/>
            <person name="Engels R."/>
            <person name="Freedman E."/>
            <person name="Gellesch M."/>
            <person name="Goldberg J."/>
            <person name="Griggs A."/>
            <person name="Gujja S."/>
            <person name="Heiman D.I."/>
            <person name="Hepburn T.A."/>
            <person name="Howarth C."/>
            <person name="Jen D."/>
            <person name="Larson L."/>
            <person name="Lewis B."/>
            <person name="Mehta T."/>
            <person name="Park D."/>
            <person name="Pearson M."/>
            <person name="Roberts A."/>
            <person name="Saif S."/>
            <person name="Shea T.D."/>
            <person name="Shenoy N."/>
            <person name="Sisk P."/>
            <person name="Stolte C."/>
            <person name="Sykes S.N."/>
            <person name="Walk T."/>
            <person name="White J."/>
            <person name="Yandava C."/>
            <person name="Straight P."/>
            <person name="Clardy J."/>
            <person name="Hung D."/>
            <person name="Kolter R."/>
            <person name="Mekalanos J."/>
            <person name="Walker S."/>
            <person name="Walsh C.T."/>
            <person name="Wieland B.L.C."/>
            <person name="Ilzarbe M."/>
            <person name="Galagan J."/>
            <person name="Nusbaum C."/>
            <person name="Birren B."/>
        </authorList>
    </citation>
    <scope>NUCLEOTIDE SEQUENCE [LARGE SCALE GENOMIC DNA]</scope>
    <source>
        <strain evidence="4">NRRL 15998</strain>
    </source>
</reference>
<evidence type="ECO:0000256" key="1">
    <source>
        <dbReference type="SAM" id="MobiDB-lite"/>
    </source>
</evidence>
<feature type="compositionally biased region" description="Gly residues" evidence="1">
    <location>
        <begin position="211"/>
        <end position="221"/>
    </location>
</feature>
<name>D6AGA6_STRFL</name>